<dbReference type="PROSITE" id="PS50880">
    <property type="entry name" value="TOPRIM"/>
    <property type="match status" value="1"/>
</dbReference>
<dbReference type="GO" id="GO:0006310">
    <property type="term" value="P:DNA recombination"/>
    <property type="evidence" value="ECO:0007669"/>
    <property type="project" value="UniProtKB-KW"/>
</dbReference>
<dbReference type="Pfam" id="PF13662">
    <property type="entry name" value="Toprim_4"/>
    <property type="match status" value="1"/>
</dbReference>
<dbReference type="PROSITE" id="PS01300">
    <property type="entry name" value="RECR"/>
    <property type="match status" value="1"/>
</dbReference>
<gene>
    <name evidence="8" type="ORF">S01H4_21412</name>
</gene>
<organism evidence="8">
    <name type="scientific">marine sediment metagenome</name>
    <dbReference type="NCBI Taxonomy" id="412755"/>
    <lineage>
        <taxon>unclassified sequences</taxon>
        <taxon>metagenomes</taxon>
        <taxon>ecological metagenomes</taxon>
    </lineage>
</organism>
<evidence type="ECO:0000256" key="3">
    <source>
        <dbReference type="ARBA" id="ARBA00022771"/>
    </source>
</evidence>
<evidence type="ECO:0000313" key="8">
    <source>
        <dbReference type="EMBL" id="GAG79794.1"/>
    </source>
</evidence>
<keyword evidence="4" id="KW-0862">Zinc</keyword>
<evidence type="ECO:0000259" key="7">
    <source>
        <dbReference type="PROSITE" id="PS50880"/>
    </source>
</evidence>
<comment type="caution">
    <text evidence="8">The sequence shown here is derived from an EMBL/GenBank/DDBJ whole genome shotgun (WGS) entry which is preliminary data.</text>
</comment>
<evidence type="ECO:0000256" key="4">
    <source>
        <dbReference type="ARBA" id="ARBA00022833"/>
    </source>
</evidence>
<protein>
    <recommendedName>
        <fullName evidence="7">Toprim domain-containing protein</fullName>
    </recommendedName>
</protein>
<keyword evidence="6" id="KW-0234">DNA repair</keyword>
<dbReference type="CDD" id="cd01025">
    <property type="entry name" value="TOPRIM_recR"/>
    <property type="match status" value="1"/>
</dbReference>
<dbReference type="InterPro" id="IPR006171">
    <property type="entry name" value="TOPRIM_dom"/>
</dbReference>
<evidence type="ECO:0000256" key="2">
    <source>
        <dbReference type="ARBA" id="ARBA00022763"/>
    </source>
</evidence>
<dbReference type="Gene3D" id="3.40.1360.10">
    <property type="match status" value="1"/>
</dbReference>
<dbReference type="InterPro" id="IPR015967">
    <property type="entry name" value="Rcmb_RecR_Znf"/>
</dbReference>
<evidence type="ECO:0000256" key="6">
    <source>
        <dbReference type="ARBA" id="ARBA00023204"/>
    </source>
</evidence>
<accession>X1ACX2</accession>
<name>X1ACX2_9ZZZZ</name>
<keyword evidence="2" id="KW-0227">DNA damage</keyword>
<dbReference type="NCBIfam" id="TIGR00615">
    <property type="entry name" value="recR"/>
    <property type="match status" value="1"/>
</dbReference>
<dbReference type="PANTHER" id="PTHR30446">
    <property type="entry name" value="RECOMBINATION PROTEIN RECR"/>
    <property type="match status" value="1"/>
</dbReference>
<dbReference type="SMART" id="SM00493">
    <property type="entry name" value="TOPRIM"/>
    <property type="match status" value="1"/>
</dbReference>
<dbReference type="SUPFAM" id="SSF111304">
    <property type="entry name" value="Recombination protein RecR"/>
    <property type="match status" value="1"/>
</dbReference>
<evidence type="ECO:0000256" key="5">
    <source>
        <dbReference type="ARBA" id="ARBA00023172"/>
    </source>
</evidence>
<dbReference type="Pfam" id="PF02132">
    <property type="entry name" value="RecR_ZnF"/>
    <property type="match status" value="1"/>
</dbReference>
<dbReference type="GO" id="GO:0008270">
    <property type="term" value="F:zinc ion binding"/>
    <property type="evidence" value="ECO:0007669"/>
    <property type="project" value="UniProtKB-KW"/>
</dbReference>
<dbReference type="PANTHER" id="PTHR30446:SF0">
    <property type="entry name" value="RECOMBINATION PROTEIN RECR"/>
    <property type="match status" value="1"/>
</dbReference>
<dbReference type="AlphaFoldDB" id="X1ACX2"/>
<dbReference type="InterPro" id="IPR000093">
    <property type="entry name" value="DNA_Rcmb_RecR"/>
</dbReference>
<sequence length="173" mass="18947">MSHYPPSIINLIKSIAKLPGIGEKTAERLTMHILRSPRKEAERLSNAIMEAKEKVRLCRRCYGLSDDEVCKICADSTRDASLLCVVEQPADMVAMEKSGAFTGRYHILSGVLSPMNGVGPDDIRMGELIAKIERSQIKEVVLATSTTVEGEATASYIAEHLATYPLKVTRIAS</sequence>
<evidence type="ECO:0000256" key="1">
    <source>
        <dbReference type="ARBA" id="ARBA00022723"/>
    </source>
</evidence>
<dbReference type="Gene3D" id="1.10.8.420">
    <property type="entry name" value="RecR Domain 1"/>
    <property type="match status" value="1"/>
</dbReference>
<dbReference type="GO" id="GO:0006281">
    <property type="term" value="P:DNA repair"/>
    <property type="evidence" value="ECO:0007669"/>
    <property type="project" value="UniProtKB-KW"/>
</dbReference>
<reference evidence="8" key="1">
    <citation type="journal article" date="2014" name="Front. Microbiol.">
        <title>High frequency of phylogenetically diverse reductive dehalogenase-homologous genes in deep subseafloor sedimentary metagenomes.</title>
        <authorList>
            <person name="Kawai M."/>
            <person name="Futagami T."/>
            <person name="Toyoda A."/>
            <person name="Takaki Y."/>
            <person name="Nishi S."/>
            <person name="Hori S."/>
            <person name="Arai W."/>
            <person name="Tsubouchi T."/>
            <person name="Morono Y."/>
            <person name="Uchiyama I."/>
            <person name="Ito T."/>
            <person name="Fujiyama A."/>
            <person name="Inagaki F."/>
            <person name="Takami H."/>
        </authorList>
    </citation>
    <scope>NUCLEOTIDE SEQUENCE</scope>
    <source>
        <strain evidence="8">Expedition CK06-06</strain>
    </source>
</reference>
<dbReference type="HAMAP" id="MF_00017">
    <property type="entry name" value="RecR"/>
    <property type="match status" value="1"/>
</dbReference>
<dbReference type="Pfam" id="PF21176">
    <property type="entry name" value="RecR_HhH"/>
    <property type="match status" value="1"/>
</dbReference>
<feature type="domain" description="Toprim" evidence="7">
    <location>
        <begin position="81"/>
        <end position="173"/>
    </location>
</feature>
<keyword evidence="1" id="KW-0479">Metal-binding</keyword>
<dbReference type="GO" id="GO:0003677">
    <property type="term" value="F:DNA binding"/>
    <property type="evidence" value="ECO:0007669"/>
    <property type="project" value="InterPro"/>
</dbReference>
<dbReference type="InterPro" id="IPR023627">
    <property type="entry name" value="Rcmb_RecR"/>
</dbReference>
<keyword evidence="5" id="KW-0233">DNA recombination</keyword>
<keyword evidence="3" id="KW-0863">Zinc-finger</keyword>
<dbReference type="InterPro" id="IPR034137">
    <property type="entry name" value="TOPRIM_RecR"/>
</dbReference>
<feature type="non-terminal residue" evidence="8">
    <location>
        <position position="173"/>
    </location>
</feature>
<proteinExistence type="inferred from homology"/>
<dbReference type="EMBL" id="BART01009697">
    <property type="protein sequence ID" value="GAG79794.1"/>
    <property type="molecule type" value="Genomic_DNA"/>
</dbReference>